<sequence length="562" mass="62630">MADVNAFTEGGCKEDSTGNAVTRRKFIQLGTLLGGAWGVGVPASALAQSGEGGKVRKGGTLVMLVVPEPPTLAGYQSTSGPVGQVATKVYEGLLEYGFDLQPKPGLAKSWQVSDDGLTITFKLQDGVKFHDGKPFTSEDVRFSVMEVLKKIHPRGAATTFRHVVAVETPDPLTAVFKLDTAAPYLMMGLSSYESPMLPKHLFEGENIQRSEYANKPVGTGPFVFKEWRRGEFVLLEKNKNYWKPGEPNLDRIAFRFIPDAGSRSAAIEAGEAHIGGFSAIPNVDIARLKEKPFIEATTRGYEMQAPITMLDFNTKRKPFDNVKVRQAISYAIDRQFVIDHIWFGFGKKATGPISSNFAANGIYTPDVHNYDVPNGVEVANKLLDEAGFPRKADGTRFEIVHDITPYGDEWRRFGEYIQQVLGRIGIKATLRYEDVPTWLRRVYTNYDFDLTSNWVQTLADPVIGAHRFYSSKTITPGAVFVNDSQWSTPETDELLDRAAIETDPKKRNEIYHRFQKLVVEAAPYVWVHEIEFVTVKNKRVKDDIVTPLGLYGSFGKAWLDKA</sequence>
<accession>A0A853FUU2</accession>
<keyword evidence="5" id="KW-1185">Reference proteome</keyword>
<dbReference type="PANTHER" id="PTHR30290:SF38">
    <property type="entry name" value="D,D-DIPEPTIDE-BINDING PERIPLASMIC PROTEIN DDPA-RELATED"/>
    <property type="match status" value="1"/>
</dbReference>
<organism evidence="4 5">
    <name type="scientific">Parapusillimonas granuli</name>
    <dbReference type="NCBI Taxonomy" id="380911"/>
    <lineage>
        <taxon>Bacteria</taxon>
        <taxon>Pseudomonadati</taxon>
        <taxon>Pseudomonadota</taxon>
        <taxon>Betaproteobacteria</taxon>
        <taxon>Burkholderiales</taxon>
        <taxon>Alcaligenaceae</taxon>
        <taxon>Parapusillimonas</taxon>
    </lineage>
</organism>
<dbReference type="Gene3D" id="3.40.190.10">
    <property type="entry name" value="Periplasmic binding protein-like II"/>
    <property type="match status" value="1"/>
</dbReference>
<reference evidence="4 5" key="1">
    <citation type="submission" date="2020-07" db="EMBL/GenBank/DDBJ databases">
        <title>Taxonomic revisions and descriptions of new bacterial species based on genomic comparisons in the high-G+C-content subgroup of the family Alcaligenaceae.</title>
        <authorList>
            <person name="Szabo A."/>
            <person name="Felfoldi T."/>
        </authorList>
    </citation>
    <scope>NUCLEOTIDE SEQUENCE [LARGE SCALE GENOMIC DNA]</scope>
    <source>
        <strain evidence="4 5">LMG 24012</strain>
    </source>
</reference>
<evidence type="ECO:0000256" key="1">
    <source>
        <dbReference type="ARBA" id="ARBA00005695"/>
    </source>
</evidence>
<comment type="similarity">
    <text evidence="1">Belongs to the bacterial solute-binding protein 5 family.</text>
</comment>
<dbReference type="GO" id="GO:1904680">
    <property type="term" value="F:peptide transmembrane transporter activity"/>
    <property type="evidence" value="ECO:0007669"/>
    <property type="project" value="TreeGrafter"/>
</dbReference>
<dbReference type="InterPro" id="IPR030678">
    <property type="entry name" value="Peptide/Ni-bd"/>
</dbReference>
<evidence type="ECO:0000313" key="4">
    <source>
        <dbReference type="EMBL" id="NYT49744.1"/>
    </source>
</evidence>
<dbReference type="InterPro" id="IPR000914">
    <property type="entry name" value="SBP_5_dom"/>
</dbReference>
<dbReference type="Gene3D" id="3.90.76.10">
    <property type="entry name" value="Dipeptide-binding Protein, Domain 1"/>
    <property type="match status" value="1"/>
</dbReference>
<evidence type="ECO:0000313" key="5">
    <source>
        <dbReference type="Proteomes" id="UP000559809"/>
    </source>
</evidence>
<dbReference type="EMBL" id="JACCEM010000005">
    <property type="protein sequence ID" value="NYT49744.1"/>
    <property type="molecule type" value="Genomic_DNA"/>
</dbReference>
<dbReference type="GO" id="GO:0015833">
    <property type="term" value="P:peptide transport"/>
    <property type="evidence" value="ECO:0007669"/>
    <property type="project" value="TreeGrafter"/>
</dbReference>
<feature type="domain" description="Solute-binding protein family 5" evidence="3">
    <location>
        <begin position="101"/>
        <end position="473"/>
    </location>
</feature>
<gene>
    <name evidence="4" type="ORF">H0A72_10545</name>
</gene>
<name>A0A853FUU2_9BURK</name>
<dbReference type="PROSITE" id="PS51318">
    <property type="entry name" value="TAT"/>
    <property type="match status" value="1"/>
</dbReference>
<evidence type="ECO:0000259" key="3">
    <source>
        <dbReference type="Pfam" id="PF00496"/>
    </source>
</evidence>
<keyword evidence="2" id="KW-0732">Signal</keyword>
<dbReference type="GO" id="GO:0030288">
    <property type="term" value="C:outer membrane-bounded periplasmic space"/>
    <property type="evidence" value="ECO:0007669"/>
    <property type="project" value="UniProtKB-ARBA"/>
</dbReference>
<protein>
    <submittedName>
        <fullName evidence="4">ABC transporter substrate-binding protein</fullName>
    </submittedName>
</protein>
<dbReference type="Gene3D" id="3.10.105.10">
    <property type="entry name" value="Dipeptide-binding Protein, Domain 3"/>
    <property type="match status" value="1"/>
</dbReference>
<evidence type="ECO:0000256" key="2">
    <source>
        <dbReference type="ARBA" id="ARBA00022729"/>
    </source>
</evidence>
<proteinExistence type="inferred from homology"/>
<dbReference type="AlphaFoldDB" id="A0A853FUU2"/>
<dbReference type="PIRSF" id="PIRSF002741">
    <property type="entry name" value="MppA"/>
    <property type="match status" value="1"/>
</dbReference>
<dbReference type="Proteomes" id="UP000559809">
    <property type="component" value="Unassembled WGS sequence"/>
</dbReference>
<dbReference type="SUPFAM" id="SSF53850">
    <property type="entry name" value="Periplasmic binding protein-like II"/>
    <property type="match status" value="1"/>
</dbReference>
<dbReference type="InterPro" id="IPR039424">
    <property type="entry name" value="SBP_5"/>
</dbReference>
<dbReference type="Pfam" id="PF00496">
    <property type="entry name" value="SBP_bac_5"/>
    <property type="match status" value="1"/>
</dbReference>
<dbReference type="InterPro" id="IPR006311">
    <property type="entry name" value="TAT_signal"/>
</dbReference>
<dbReference type="CDD" id="cd08517">
    <property type="entry name" value="PBP2_NikA_DppA_OppA_like_13"/>
    <property type="match status" value="1"/>
</dbReference>
<dbReference type="GO" id="GO:0043190">
    <property type="term" value="C:ATP-binding cassette (ABC) transporter complex"/>
    <property type="evidence" value="ECO:0007669"/>
    <property type="project" value="InterPro"/>
</dbReference>
<comment type="caution">
    <text evidence="4">The sequence shown here is derived from an EMBL/GenBank/DDBJ whole genome shotgun (WGS) entry which is preliminary data.</text>
</comment>
<dbReference type="RefSeq" id="WP_180155053.1">
    <property type="nucleotide sequence ID" value="NZ_JACCEM010000005.1"/>
</dbReference>
<dbReference type="PANTHER" id="PTHR30290">
    <property type="entry name" value="PERIPLASMIC BINDING COMPONENT OF ABC TRANSPORTER"/>
    <property type="match status" value="1"/>
</dbReference>